<reference evidence="2 3" key="1">
    <citation type="submission" date="2023-10" db="EMBL/GenBank/DDBJ databases">
        <title>Noviherbaspirillum sp. CPCC 100848 genome assembly.</title>
        <authorList>
            <person name="Li X.Y."/>
            <person name="Fang X.M."/>
        </authorList>
    </citation>
    <scope>NUCLEOTIDE SEQUENCE [LARGE SCALE GENOMIC DNA]</scope>
    <source>
        <strain evidence="2 3">CPCC 100848</strain>
    </source>
</reference>
<organism evidence="2 3">
    <name type="scientific">Noviherbaspirillum album</name>
    <dbReference type="NCBI Taxonomy" id="3080276"/>
    <lineage>
        <taxon>Bacteria</taxon>
        <taxon>Pseudomonadati</taxon>
        <taxon>Pseudomonadota</taxon>
        <taxon>Betaproteobacteria</taxon>
        <taxon>Burkholderiales</taxon>
        <taxon>Oxalobacteraceae</taxon>
        <taxon>Noviherbaspirillum</taxon>
    </lineage>
</organism>
<protein>
    <submittedName>
        <fullName evidence="2">LysR family transcriptional regulator</fullName>
    </submittedName>
</protein>
<evidence type="ECO:0000313" key="2">
    <source>
        <dbReference type="EMBL" id="MEC4720106.1"/>
    </source>
</evidence>
<dbReference type="InterPro" id="IPR036390">
    <property type="entry name" value="WH_DNA-bd_sf"/>
</dbReference>
<evidence type="ECO:0000313" key="3">
    <source>
        <dbReference type="Proteomes" id="UP001352263"/>
    </source>
</evidence>
<sequence>MLDDLYLFVTIVEEGGPSAAAHKLKLPGATVTRRLRNLE</sequence>
<comment type="caution">
    <text evidence="2">The sequence shown here is derived from an EMBL/GenBank/DDBJ whole genome shotgun (WGS) entry which is preliminary data.</text>
</comment>
<dbReference type="SUPFAM" id="SSF46785">
    <property type="entry name" value="Winged helix' DNA-binding domain"/>
    <property type="match status" value="1"/>
</dbReference>
<dbReference type="Pfam" id="PF00126">
    <property type="entry name" value="HTH_1"/>
    <property type="match status" value="1"/>
</dbReference>
<feature type="domain" description="HTH lysR-type" evidence="1">
    <location>
        <begin position="1"/>
        <end position="39"/>
    </location>
</feature>
<dbReference type="Proteomes" id="UP001352263">
    <property type="component" value="Unassembled WGS sequence"/>
</dbReference>
<dbReference type="RefSeq" id="WP_326506818.1">
    <property type="nucleotide sequence ID" value="NZ_JAWIIV010000009.1"/>
</dbReference>
<proteinExistence type="predicted"/>
<dbReference type="EMBL" id="JAWIIV010000009">
    <property type="protein sequence ID" value="MEC4720106.1"/>
    <property type="molecule type" value="Genomic_DNA"/>
</dbReference>
<evidence type="ECO:0000259" key="1">
    <source>
        <dbReference type="PROSITE" id="PS50931"/>
    </source>
</evidence>
<dbReference type="Gene3D" id="1.10.10.10">
    <property type="entry name" value="Winged helix-like DNA-binding domain superfamily/Winged helix DNA-binding domain"/>
    <property type="match status" value="1"/>
</dbReference>
<gene>
    <name evidence="2" type="ORF">RY831_13160</name>
</gene>
<dbReference type="PROSITE" id="PS50931">
    <property type="entry name" value="HTH_LYSR"/>
    <property type="match status" value="1"/>
</dbReference>
<accession>A0ABU6J8Y5</accession>
<keyword evidence="3" id="KW-1185">Reference proteome</keyword>
<name>A0ABU6J8Y5_9BURK</name>
<dbReference type="InterPro" id="IPR036388">
    <property type="entry name" value="WH-like_DNA-bd_sf"/>
</dbReference>
<dbReference type="InterPro" id="IPR000847">
    <property type="entry name" value="LysR_HTH_N"/>
</dbReference>